<gene>
    <name evidence="8" type="ORF">DMC30DRAFT_354179</name>
</gene>
<dbReference type="SMART" id="SM01336">
    <property type="entry name" value="zf-PARP"/>
    <property type="match status" value="1"/>
</dbReference>
<evidence type="ECO:0000256" key="3">
    <source>
        <dbReference type="ARBA" id="ARBA00022771"/>
    </source>
</evidence>
<evidence type="ECO:0000313" key="8">
    <source>
        <dbReference type="EMBL" id="TNY19268.1"/>
    </source>
</evidence>
<accession>A0A5C5FQW6</accession>
<dbReference type="InterPro" id="IPR036957">
    <property type="entry name" value="Znf_PARP_sf"/>
</dbReference>
<dbReference type="Gene3D" id="3.30.1740.10">
    <property type="entry name" value="Zinc finger, PARP-type"/>
    <property type="match status" value="1"/>
</dbReference>
<feature type="compositionally biased region" description="Basic residues" evidence="6">
    <location>
        <begin position="109"/>
        <end position="124"/>
    </location>
</feature>
<dbReference type="Proteomes" id="UP000311382">
    <property type="component" value="Unassembled WGS sequence"/>
</dbReference>
<feature type="compositionally biased region" description="Basic and acidic residues" evidence="6">
    <location>
        <begin position="63"/>
        <end position="95"/>
    </location>
</feature>
<protein>
    <submittedName>
        <fullName evidence="8">Poly polymerase and DNA-ligase Zn-finger region-domain-containing protein</fullName>
    </submittedName>
</protein>
<evidence type="ECO:0000256" key="6">
    <source>
        <dbReference type="SAM" id="MobiDB-lite"/>
    </source>
</evidence>
<feature type="non-terminal residue" evidence="8">
    <location>
        <position position="1"/>
    </location>
</feature>
<keyword evidence="5" id="KW-0539">Nucleus</keyword>
<dbReference type="GO" id="GO:0016874">
    <property type="term" value="F:ligase activity"/>
    <property type="evidence" value="ECO:0007669"/>
    <property type="project" value="UniProtKB-KW"/>
</dbReference>
<keyword evidence="2" id="KW-0479">Metal-binding</keyword>
<dbReference type="GO" id="GO:0008270">
    <property type="term" value="F:zinc ion binding"/>
    <property type="evidence" value="ECO:0007669"/>
    <property type="project" value="UniProtKB-KW"/>
</dbReference>
<feature type="compositionally biased region" description="Acidic residues" evidence="6">
    <location>
        <begin position="96"/>
        <end position="105"/>
    </location>
</feature>
<evidence type="ECO:0000256" key="4">
    <source>
        <dbReference type="ARBA" id="ARBA00022833"/>
    </source>
</evidence>
<feature type="region of interest" description="Disordered" evidence="6">
    <location>
        <begin position="54"/>
        <end position="164"/>
    </location>
</feature>
<evidence type="ECO:0000313" key="9">
    <source>
        <dbReference type="Proteomes" id="UP000311382"/>
    </source>
</evidence>
<dbReference type="GO" id="GO:0005634">
    <property type="term" value="C:nucleus"/>
    <property type="evidence" value="ECO:0007669"/>
    <property type="project" value="UniProtKB-SubCell"/>
</dbReference>
<evidence type="ECO:0000256" key="5">
    <source>
        <dbReference type="ARBA" id="ARBA00023242"/>
    </source>
</evidence>
<keyword evidence="4" id="KW-0862">Zinc</keyword>
<keyword evidence="3" id="KW-0863">Zinc-finger</keyword>
<evidence type="ECO:0000256" key="2">
    <source>
        <dbReference type="ARBA" id="ARBA00022723"/>
    </source>
</evidence>
<comment type="subcellular location">
    <subcellularLocation>
        <location evidence="1">Nucleus</location>
    </subcellularLocation>
</comment>
<name>A0A5C5FQW6_9BASI</name>
<evidence type="ECO:0000256" key="1">
    <source>
        <dbReference type="ARBA" id="ARBA00004123"/>
    </source>
</evidence>
<proteinExistence type="predicted"/>
<feature type="domain" description="PARP-type" evidence="7">
    <location>
        <begin position="35"/>
        <end position="81"/>
    </location>
</feature>
<dbReference type="AlphaFoldDB" id="A0A5C5FQW6"/>
<keyword evidence="8" id="KW-0436">Ligase</keyword>
<dbReference type="GO" id="GO:0003677">
    <property type="term" value="F:DNA binding"/>
    <property type="evidence" value="ECO:0007669"/>
    <property type="project" value="InterPro"/>
</dbReference>
<organism evidence="8 9">
    <name type="scientific">Rhodotorula diobovata</name>
    <dbReference type="NCBI Taxonomy" id="5288"/>
    <lineage>
        <taxon>Eukaryota</taxon>
        <taxon>Fungi</taxon>
        <taxon>Dikarya</taxon>
        <taxon>Basidiomycota</taxon>
        <taxon>Pucciniomycotina</taxon>
        <taxon>Microbotryomycetes</taxon>
        <taxon>Sporidiobolales</taxon>
        <taxon>Sporidiobolaceae</taxon>
        <taxon>Rhodotorula</taxon>
    </lineage>
</organism>
<keyword evidence="9" id="KW-1185">Reference proteome</keyword>
<comment type="caution">
    <text evidence="8">The sequence shown here is derived from an EMBL/GenBank/DDBJ whole genome shotgun (WGS) entry which is preliminary data.</text>
</comment>
<dbReference type="EMBL" id="SOZI01000101">
    <property type="protein sequence ID" value="TNY19268.1"/>
    <property type="molecule type" value="Genomic_DNA"/>
</dbReference>
<dbReference type="PROSITE" id="PS50064">
    <property type="entry name" value="ZF_PARP_2"/>
    <property type="match status" value="1"/>
</dbReference>
<dbReference type="Pfam" id="PF00645">
    <property type="entry name" value="zf-PARP"/>
    <property type="match status" value="1"/>
</dbReference>
<evidence type="ECO:0000259" key="7">
    <source>
        <dbReference type="PROSITE" id="PS50064"/>
    </source>
</evidence>
<dbReference type="SUPFAM" id="SSF57716">
    <property type="entry name" value="Glucocorticoid receptor-like (DNA-binding domain)"/>
    <property type="match status" value="1"/>
</dbReference>
<dbReference type="OrthoDB" id="429950at2759"/>
<dbReference type="STRING" id="5288.A0A5C5FQW6"/>
<dbReference type="InterPro" id="IPR001510">
    <property type="entry name" value="Znf_PARP"/>
</dbReference>
<reference evidence="8 9" key="1">
    <citation type="submission" date="2019-03" db="EMBL/GenBank/DDBJ databases">
        <title>Rhodosporidium diobovatum UCD-FST 08-225 genome sequencing, assembly, and annotation.</title>
        <authorList>
            <person name="Fakankun I.U."/>
            <person name="Fristensky B."/>
            <person name="Levin D.B."/>
        </authorList>
    </citation>
    <scope>NUCLEOTIDE SEQUENCE [LARGE SCALE GENOMIC DNA]</scope>
    <source>
        <strain evidence="8 9">UCD-FST 08-225</strain>
    </source>
</reference>
<sequence>GTSKCKGPRPCNGTSHGSLRCGTAVTINGNSTFAWRHWGCVTAKQFHNMKESFEEAEELDGFEDLKPEDQERVKKAFDVGHVADEDIPDSARKPEADDDGAEDDDEKPKKKASKAKGGSKKKKAAKDEDDDEAGSDGEPKEKKKKVRKRTVAASLLSVSPVADP</sequence>